<feature type="transmembrane region" description="Helical" evidence="4">
    <location>
        <begin position="164"/>
        <end position="183"/>
    </location>
</feature>
<dbReference type="Proteomes" id="UP000237000">
    <property type="component" value="Unassembled WGS sequence"/>
</dbReference>
<evidence type="ECO:0000313" key="7">
    <source>
        <dbReference type="Proteomes" id="UP000237000"/>
    </source>
</evidence>
<gene>
    <name evidence="6" type="ORF">TorRG33x02_105710</name>
</gene>
<dbReference type="GO" id="GO:0004842">
    <property type="term" value="F:ubiquitin-protein transferase activity"/>
    <property type="evidence" value="ECO:0007669"/>
    <property type="project" value="TreeGrafter"/>
</dbReference>
<protein>
    <submittedName>
        <fullName evidence="6">Zinc finger, RING/FYVE/PHD-type</fullName>
    </submittedName>
</protein>
<dbReference type="PANTHER" id="PTHR23012">
    <property type="entry name" value="RING/FYVE/PHD ZINC FINGER DOMAIN-CONTAINING"/>
    <property type="match status" value="1"/>
</dbReference>
<dbReference type="AlphaFoldDB" id="A0A2P5F732"/>
<evidence type="ECO:0000256" key="3">
    <source>
        <dbReference type="ARBA" id="ARBA00022833"/>
    </source>
</evidence>
<dbReference type="GO" id="GO:0016567">
    <property type="term" value="P:protein ubiquitination"/>
    <property type="evidence" value="ECO:0007669"/>
    <property type="project" value="TreeGrafter"/>
</dbReference>
<sequence>MGDQLVLCVERLITPQSLESIQGTESLGSSLGSKETNVSQKTAEVPTCVINVEGVEEHYGPEDKEEPLIRTAECRICQEEDTLKNLEVPCACSGSLKPYQPGYTAPTPSPYFEDTTIDMSEGWTISSAPLDLRDHRLLAVAAAERHFLDSEYDEEADKNAGGAALCRSTALILIALLFLRHALGLPVSDTEHGASTFFTVLFIRACSFLFPCYMMAWAITILQHRRQRQEAADFMVQAGQRRAMQFTITPGPAMIPTQ</sequence>
<comment type="caution">
    <text evidence="6">The sequence shown here is derived from an EMBL/GenBank/DDBJ whole genome shotgun (WGS) entry which is preliminary data.</text>
</comment>
<feature type="domain" description="RING-CH-type" evidence="5">
    <location>
        <begin position="74"/>
        <end position="97"/>
    </location>
</feature>
<dbReference type="GO" id="GO:0016020">
    <property type="term" value="C:membrane"/>
    <property type="evidence" value="ECO:0007669"/>
    <property type="project" value="TreeGrafter"/>
</dbReference>
<dbReference type="Pfam" id="PF12906">
    <property type="entry name" value="RINGv"/>
    <property type="match status" value="1"/>
</dbReference>
<keyword evidence="7" id="KW-1185">Reference proteome</keyword>
<evidence type="ECO:0000256" key="2">
    <source>
        <dbReference type="ARBA" id="ARBA00022771"/>
    </source>
</evidence>
<dbReference type="InParanoid" id="A0A2P5F732"/>
<evidence type="ECO:0000256" key="4">
    <source>
        <dbReference type="SAM" id="Phobius"/>
    </source>
</evidence>
<name>A0A2P5F732_TREOI</name>
<dbReference type="EMBL" id="JXTC01000057">
    <property type="protein sequence ID" value="PON93587.1"/>
    <property type="molecule type" value="Genomic_DNA"/>
</dbReference>
<reference evidence="7" key="1">
    <citation type="submission" date="2016-06" db="EMBL/GenBank/DDBJ databases">
        <title>Parallel loss of symbiosis genes in relatives of nitrogen-fixing non-legume Parasponia.</title>
        <authorList>
            <person name="Van Velzen R."/>
            <person name="Holmer R."/>
            <person name="Bu F."/>
            <person name="Rutten L."/>
            <person name="Van Zeijl A."/>
            <person name="Liu W."/>
            <person name="Santuari L."/>
            <person name="Cao Q."/>
            <person name="Sharma T."/>
            <person name="Shen D."/>
            <person name="Roswanjaya Y."/>
            <person name="Wardhani T."/>
            <person name="Kalhor M.S."/>
            <person name="Jansen J."/>
            <person name="Van den Hoogen J."/>
            <person name="Gungor B."/>
            <person name="Hartog M."/>
            <person name="Hontelez J."/>
            <person name="Verver J."/>
            <person name="Yang W.-C."/>
            <person name="Schijlen E."/>
            <person name="Repin R."/>
            <person name="Schilthuizen M."/>
            <person name="Schranz E."/>
            <person name="Heidstra R."/>
            <person name="Miyata K."/>
            <person name="Fedorova E."/>
            <person name="Kohlen W."/>
            <person name="Bisseling T."/>
            <person name="Smit S."/>
            <person name="Geurts R."/>
        </authorList>
    </citation>
    <scope>NUCLEOTIDE SEQUENCE [LARGE SCALE GENOMIC DNA]</scope>
    <source>
        <strain evidence="7">cv. RG33-2</strain>
    </source>
</reference>
<dbReference type="PANTHER" id="PTHR23012:SF215">
    <property type="entry name" value="RING_FYVE_PHD ZINC FINGER SUPERFAMILY PROTEIN"/>
    <property type="match status" value="1"/>
</dbReference>
<keyword evidence="4" id="KW-0472">Membrane</keyword>
<evidence type="ECO:0000313" key="6">
    <source>
        <dbReference type="EMBL" id="PON93587.1"/>
    </source>
</evidence>
<keyword evidence="3" id="KW-0862">Zinc</keyword>
<proteinExistence type="predicted"/>
<dbReference type="InterPro" id="IPR011016">
    <property type="entry name" value="Znf_RING-CH"/>
</dbReference>
<dbReference type="GO" id="GO:0008270">
    <property type="term" value="F:zinc ion binding"/>
    <property type="evidence" value="ECO:0007669"/>
    <property type="project" value="UniProtKB-KW"/>
</dbReference>
<evidence type="ECO:0000256" key="1">
    <source>
        <dbReference type="ARBA" id="ARBA00022723"/>
    </source>
</evidence>
<dbReference type="STRING" id="63057.A0A2P5F732"/>
<keyword evidence="1" id="KW-0479">Metal-binding</keyword>
<dbReference type="InterPro" id="IPR022143">
    <property type="entry name" value="DUF3675"/>
</dbReference>
<keyword evidence="4" id="KW-0812">Transmembrane</keyword>
<accession>A0A2P5F732</accession>
<keyword evidence="2" id="KW-0863">Zinc-finger</keyword>
<feature type="transmembrane region" description="Helical" evidence="4">
    <location>
        <begin position="195"/>
        <end position="219"/>
    </location>
</feature>
<dbReference type="OrthoDB" id="264354at2759"/>
<organism evidence="6 7">
    <name type="scientific">Trema orientale</name>
    <name type="common">Charcoal tree</name>
    <name type="synonym">Celtis orientalis</name>
    <dbReference type="NCBI Taxonomy" id="63057"/>
    <lineage>
        <taxon>Eukaryota</taxon>
        <taxon>Viridiplantae</taxon>
        <taxon>Streptophyta</taxon>
        <taxon>Embryophyta</taxon>
        <taxon>Tracheophyta</taxon>
        <taxon>Spermatophyta</taxon>
        <taxon>Magnoliopsida</taxon>
        <taxon>eudicotyledons</taxon>
        <taxon>Gunneridae</taxon>
        <taxon>Pentapetalae</taxon>
        <taxon>rosids</taxon>
        <taxon>fabids</taxon>
        <taxon>Rosales</taxon>
        <taxon>Cannabaceae</taxon>
        <taxon>Trema</taxon>
    </lineage>
</organism>
<evidence type="ECO:0000259" key="5">
    <source>
        <dbReference type="Pfam" id="PF12906"/>
    </source>
</evidence>
<dbReference type="InterPro" id="IPR033275">
    <property type="entry name" value="MARCH-like"/>
</dbReference>
<dbReference type="Pfam" id="PF12428">
    <property type="entry name" value="DUF3675"/>
    <property type="match status" value="1"/>
</dbReference>
<keyword evidence="4" id="KW-1133">Transmembrane helix</keyword>